<comment type="caution">
    <text evidence="1">The sequence shown here is derived from an EMBL/GenBank/DDBJ whole genome shotgun (WGS) entry which is preliminary data.</text>
</comment>
<name>A0A8H7F9T1_AGABI</name>
<gene>
    <name evidence="1" type="ORF">Agabi119p4_2595</name>
</gene>
<dbReference type="AlphaFoldDB" id="A0A8H7F9T1"/>
<organism evidence="1 2">
    <name type="scientific">Agaricus bisporus var. burnettii</name>
    <dbReference type="NCBI Taxonomy" id="192524"/>
    <lineage>
        <taxon>Eukaryota</taxon>
        <taxon>Fungi</taxon>
        <taxon>Dikarya</taxon>
        <taxon>Basidiomycota</taxon>
        <taxon>Agaricomycotina</taxon>
        <taxon>Agaricomycetes</taxon>
        <taxon>Agaricomycetidae</taxon>
        <taxon>Agaricales</taxon>
        <taxon>Agaricineae</taxon>
        <taxon>Agaricaceae</taxon>
        <taxon>Agaricus</taxon>
    </lineage>
</organism>
<reference evidence="1 2" key="1">
    <citation type="journal article" name="Sci. Rep.">
        <title>Telomere-to-telomere assembled and centromere annotated genomes of the two main subspecies of the button mushroom Agaricus bisporus reveal especially polymorphic chromosome ends.</title>
        <authorList>
            <person name="Sonnenberg A.S.M."/>
            <person name="Sedaghat-Telgerd N."/>
            <person name="Lavrijssen B."/>
            <person name="Ohm R.A."/>
            <person name="Hendrickx P.M."/>
            <person name="Scholtmeijer K."/>
            <person name="Baars J.J.P."/>
            <person name="van Peer A."/>
        </authorList>
    </citation>
    <scope>NUCLEOTIDE SEQUENCE [LARGE SCALE GENOMIC DNA]</scope>
    <source>
        <strain evidence="1 2">H119_p4</strain>
    </source>
</reference>
<dbReference type="EMBL" id="JABXXO010000003">
    <property type="protein sequence ID" value="KAF7783219.1"/>
    <property type="molecule type" value="Genomic_DNA"/>
</dbReference>
<sequence length="95" mass="10609">MKSMVRLKSAARYGVHPDRRGTVTLSDSLSDLIRKQRLLSGVAPSGSSLAEPLDVTSHSFRRLGITYCLFSETCKLLRSESDDAQMDMHHVIMQD</sequence>
<accession>A0A8H7F9T1</accession>
<proteinExistence type="predicted"/>
<dbReference type="Proteomes" id="UP000629468">
    <property type="component" value="Unassembled WGS sequence"/>
</dbReference>
<protein>
    <submittedName>
        <fullName evidence="1">Uncharacterized protein</fullName>
    </submittedName>
</protein>
<evidence type="ECO:0000313" key="2">
    <source>
        <dbReference type="Proteomes" id="UP000629468"/>
    </source>
</evidence>
<evidence type="ECO:0000313" key="1">
    <source>
        <dbReference type="EMBL" id="KAF7783219.1"/>
    </source>
</evidence>